<organism evidence="1 2">
    <name type="scientific">Enterococcus faecalis</name>
    <name type="common">Streptococcus faecalis</name>
    <dbReference type="NCBI Taxonomy" id="1351"/>
    <lineage>
        <taxon>Bacteria</taxon>
        <taxon>Bacillati</taxon>
        <taxon>Bacillota</taxon>
        <taxon>Bacilli</taxon>
        <taxon>Lactobacillales</taxon>
        <taxon>Enterococcaceae</taxon>
        <taxon>Enterococcus</taxon>
    </lineage>
</organism>
<proteinExistence type="predicted"/>
<gene>
    <name evidence="1" type="ORF">EfsSVR2332_09060</name>
</gene>
<protein>
    <submittedName>
        <fullName evidence="1">Uncharacterized protein</fullName>
    </submittedName>
</protein>
<dbReference type="EMBL" id="AP026729">
    <property type="protein sequence ID" value="BDQ60828.1"/>
    <property type="molecule type" value="Genomic_DNA"/>
</dbReference>
<evidence type="ECO:0000313" key="1">
    <source>
        <dbReference type="EMBL" id="BDQ60828.1"/>
    </source>
</evidence>
<sequence length="62" mass="7278">MQVRIFQSGNINKLESELNNFLEDNPHIEIKDIKQTGESYGDAEEILSLTTISIWYEEEEQF</sequence>
<accession>A0AC59HMA4</accession>
<name>A0AC59HMA4_ENTFL</name>
<reference evidence="1" key="1">
    <citation type="submission" date="2022-08" db="EMBL/GenBank/DDBJ databases">
        <title>Molecular epidemiological analysis of five strains of VanD-type vancomycin-resistant Enterococcus faecalis.</title>
        <authorList>
            <person name="Mimura K."/>
            <person name="Hashimoto Y."/>
            <person name="Tomita H."/>
        </authorList>
    </citation>
    <scope>NUCLEOTIDE SEQUENCE</scope>
    <source>
        <strain evidence="1">SVR2332</strain>
    </source>
</reference>
<dbReference type="Proteomes" id="UP001317613">
    <property type="component" value="Chromosome"/>
</dbReference>
<evidence type="ECO:0000313" key="2">
    <source>
        <dbReference type="Proteomes" id="UP001317613"/>
    </source>
</evidence>